<proteinExistence type="predicted"/>
<dbReference type="NCBIfam" id="NF005255">
    <property type="entry name" value="PRK06762.2-2"/>
    <property type="match status" value="1"/>
</dbReference>
<dbReference type="EMBL" id="CP071801">
    <property type="protein sequence ID" value="QTD66598.1"/>
    <property type="molecule type" value="Genomic_DNA"/>
</dbReference>
<dbReference type="Pfam" id="PF13671">
    <property type="entry name" value="AAA_33"/>
    <property type="match status" value="1"/>
</dbReference>
<keyword evidence="1" id="KW-0808">Transferase</keyword>
<accession>A0A8A4UZT7</accession>
<evidence type="ECO:0000313" key="2">
    <source>
        <dbReference type="Proteomes" id="UP000663932"/>
    </source>
</evidence>
<dbReference type="AlphaFoldDB" id="A0A8A4UZT7"/>
<evidence type="ECO:0000313" key="1">
    <source>
        <dbReference type="EMBL" id="QTD66598.1"/>
    </source>
</evidence>
<organism evidence="1 2">
    <name type="scientific">Lactobacillus gasseri</name>
    <dbReference type="NCBI Taxonomy" id="1596"/>
    <lineage>
        <taxon>Bacteria</taxon>
        <taxon>Bacillati</taxon>
        <taxon>Bacillota</taxon>
        <taxon>Bacilli</taxon>
        <taxon>Lactobacillales</taxon>
        <taxon>Lactobacillaceae</taxon>
        <taxon>Lactobacillus</taxon>
    </lineage>
</organism>
<dbReference type="NCBIfam" id="NF005253">
    <property type="entry name" value="PRK06762.1-4"/>
    <property type="match status" value="1"/>
</dbReference>
<sequence length="172" mass="20229">MLTSKLIIIRGNSGSGKTTLSKEVHRRLPRNTLLIPQDTVRREMLNVKDGEKTLALPLLENLLEYGYHHCSYTILEGILNAKWYADLFKKSQQLFGNQIYAYYFDIPFEETIRRHKARHEYSFGEEKMRSWWNEKDYIGFIPECAFTSQMNLADEISIVMNDIKVEKRTSND</sequence>
<reference evidence="1" key="1">
    <citation type="submission" date="2021-03" db="EMBL/GenBank/DDBJ databases">
        <title>Whole genome sequence of Lactobacillus gasseri HL75.</title>
        <authorList>
            <person name="Kim J.-M."/>
            <person name="Chung S.H."/>
            <person name="Kim J.-S."/>
        </authorList>
    </citation>
    <scope>NUCLEOTIDE SEQUENCE</scope>
    <source>
        <strain evidence="1">HL75</strain>
    </source>
</reference>
<dbReference type="RefSeq" id="WP_186277773.1">
    <property type="nucleotide sequence ID" value="NZ_CABHMU010000001.1"/>
</dbReference>
<protein>
    <submittedName>
        <fullName evidence="1">Kinase</fullName>
    </submittedName>
</protein>
<keyword evidence="1" id="KW-0418">Kinase</keyword>
<dbReference type="SUPFAM" id="SSF52540">
    <property type="entry name" value="P-loop containing nucleoside triphosphate hydrolases"/>
    <property type="match status" value="1"/>
</dbReference>
<dbReference type="InterPro" id="IPR027417">
    <property type="entry name" value="P-loop_NTPase"/>
</dbReference>
<dbReference type="NCBIfam" id="NF005257">
    <property type="entry name" value="PRK06762.3-2"/>
    <property type="match status" value="1"/>
</dbReference>
<dbReference type="Gene3D" id="3.40.50.300">
    <property type="entry name" value="P-loop containing nucleotide triphosphate hydrolases"/>
    <property type="match status" value="1"/>
</dbReference>
<dbReference type="GO" id="GO:0016301">
    <property type="term" value="F:kinase activity"/>
    <property type="evidence" value="ECO:0007669"/>
    <property type="project" value="UniProtKB-KW"/>
</dbReference>
<dbReference type="Proteomes" id="UP000663932">
    <property type="component" value="Chromosome"/>
</dbReference>
<name>A0A8A4UZT7_LACGS</name>
<gene>
    <name evidence="1" type="ORF">J3E67_000942</name>
</gene>